<protein>
    <recommendedName>
        <fullName evidence="6">RDD domain-containing protein</fullName>
    </recommendedName>
</protein>
<evidence type="ECO:0000256" key="2">
    <source>
        <dbReference type="ARBA" id="ARBA00022692"/>
    </source>
</evidence>
<dbReference type="PANTHER" id="PTHR38480:SF1">
    <property type="entry name" value="SLR0254 PROTEIN"/>
    <property type="match status" value="1"/>
</dbReference>
<keyword evidence="4 5" id="KW-0472">Membrane</keyword>
<feature type="transmembrane region" description="Helical" evidence="5">
    <location>
        <begin position="26"/>
        <end position="44"/>
    </location>
</feature>
<evidence type="ECO:0000256" key="4">
    <source>
        <dbReference type="ARBA" id="ARBA00023136"/>
    </source>
</evidence>
<accession>A0A6S4Q1U5</accession>
<proteinExistence type="predicted"/>
<organism evidence="7">
    <name type="scientific">Vibrio vulnificus</name>
    <dbReference type="NCBI Taxonomy" id="672"/>
    <lineage>
        <taxon>Bacteria</taxon>
        <taxon>Pseudomonadati</taxon>
        <taxon>Pseudomonadota</taxon>
        <taxon>Gammaproteobacteria</taxon>
        <taxon>Vibrionales</taxon>
        <taxon>Vibrionaceae</taxon>
        <taxon>Vibrio</taxon>
    </lineage>
</organism>
<evidence type="ECO:0000256" key="5">
    <source>
        <dbReference type="SAM" id="Phobius"/>
    </source>
</evidence>
<dbReference type="GO" id="GO:0016020">
    <property type="term" value="C:membrane"/>
    <property type="evidence" value="ECO:0007669"/>
    <property type="project" value="UniProtKB-SubCell"/>
</dbReference>
<comment type="subcellular location">
    <subcellularLocation>
        <location evidence="1">Membrane</location>
        <topology evidence="1">Multi-pass membrane protein</topology>
    </subcellularLocation>
</comment>
<evidence type="ECO:0000259" key="6">
    <source>
        <dbReference type="Pfam" id="PF06271"/>
    </source>
</evidence>
<dbReference type="EMBL" id="AB609752">
    <property type="protein sequence ID" value="BBE39036.1"/>
    <property type="molecule type" value="Genomic_DNA"/>
</dbReference>
<name>A0A6S4Q1U5_VIBVL</name>
<dbReference type="Pfam" id="PF06271">
    <property type="entry name" value="RDD"/>
    <property type="match status" value="1"/>
</dbReference>
<dbReference type="RefSeq" id="WP_054389419.1">
    <property type="nucleotide sequence ID" value="NZ_JAERHU010000030.1"/>
</dbReference>
<dbReference type="AlphaFoldDB" id="A0A6S4Q1U5"/>
<sequence>MSSRDGFFVQCDHLLASPGRRCVGDWLDLVITGFIFVLSLWLLTQMDVDVEAARIGSVSLSVAYFLFCDCLPNGQSVGKRLVGLSVKSARTGQDCNVIQSIFRNALGALLGPIDSLFILGKKRQRLGDKLANTMVIKLS</sequence>
<keyword evidence="3 5" id="KW-1133">Transmembrane helix</keyword>
<dbReference type="PANTHER" id="PTHR38480">
    <property type="entry name" value="SLR0254 PROTEIN"/>
    <property type="match status" value="1"/>
</dbReference>
<keyword evidence="2 5" id="KW-0812">Transmembrane</keyword>
<evidence type="ECO:0000313" key="7">
    <source>
        <dbReference type="EMBL" id="BBE39036.1"/>
    </source>
</evidence>
<reference evidence="7" key="1">
    <citation type="submission" date="2011-01" db="EMBL/GenBank/DDBJ databases">
        <title>Evolutionary Significance of Chromosomal Super-Integrons in Vibrio vulnificus Strains.</title>
        <authorList>
            <person name="Shu H.Y."/>
            <person name="Wu K.M."/>
            <person name="Liu T.T."/>
            <person name="Liu Y.M."/>
            <person name="Liao T.L."/>
            <person name="Hor L.I."/>
            <person name="Tsai S.F."/>
            <person name="Chen C.Y."/>
        </authorList>
    </citation>
    <scope>NUCLEOTIDE SEQUENCE</scope>
    <source>
        <strain evidence="7">CG021</strain>
    </source>
</reference>
<dbReference type="InterPro" id="IPR010432">
    <property type="entry name" value="RDD"/>
</dbReference>
<feature type="domain" description="RDD" evidence="6">
    <location>
        <begin position="16"/>
        <end position="132"/>
    </location>
</feature>
<evidence type="ECO:0000256" key="3">
    <source>
        <dbReference type="ARBA" id="ARBA00022989"/>
    </source>
</evidence>
<evidence type="ECO:0000256" key="1">
    <source>
        <dbReference type="ARBA" id="ARBA00004141"/>
    </source>
</evidence>